<evidence type="ECO:0000313" key="2">
    <source>
        <dbReference type="EMBL" id="CAG8582901.1"/>
    </source>
</evidence>
<feature type="transmembrane region" description="Helical" evidence="1">
    <location>
        <begin position="281"/>
        <end position="301"/>
    </location>
</feature>
<reference evidence="2" key="1">
    <citation type="submission" date="2021-06" db="EMBL/GenBank/DDBJ databases">
        <authorList>
            <person name="Kallberg Y."/>
            <person name="Tangrot J."/>
            <person name="Rosling A."/>
        </authorList>
    </citation>
    <scope>NUCLEOTIDE SEQUENCE</scope>
    <source>
        <strain evidence="2">MA453B</strain>
    </source>
</reference>
<dbReference type="EMBL" id="CAJVPY010003144">
    <property type="protein sequence ID" value="CAG8582901.1"/>
    <property type="molecule type" value="Genomic_DNA"/>
</dbReference>
<comment type="caution">
    <text evidence="2">The sequence shown here is derived from an EMBL/GenBank/DDBJ whole genome shotgun (WGS) entry which is preliminary data.</text>
</comment>
<gene>
    <name evidence="2" type="ORF">DERYTH_LOCUS6780</name>
</gene>
<dbReference type="AlphaFoldDB" id="A0A9N9BVW0"/>
<feature type="transmembrane region" description="Helical" evidence="1">
    <location>
        <begin position="20"/>
        <end position="40"/>
    </location>
</feature>
<feature type="transmembrane region" description="Helical" evidence="1">
    <location>
        <begin position="189"/>
        <end position="209"/>
    </location>
</feature>
<feature type="transmembrane region" description="Helical" evidence="1">
    <location>
        <begin position="343"/>
        <end position="364"/>
    </location>
</feature>
<protein>
    <submittedName>
        <fullName evidence="2">11807_t:CDS:1</fullName>
    </submittedName>
</protein>
<accession>A0A9N9BVW0</accession>
<feature type="transmembrane region" description="Helical" evidence="1">
    <location>
        <begin position="46"/>
        <end position="64"/>
    </location>
</feature>
<keyword evidence="1" id="KW-0472">Membrane</keyword>
<dbReference type="OrthoDB" id="2340921at2759"/>
<keyword evidence="3" id="KW-1185">Reference proteome</keyword>
<evidence type="ECO:0000313" key="3">
    <source>
        <dbReference type="Proteomes" id="UP000789405"/>
    </source>
</evidence>
<organism evidence="2 3">
    <name type="scientific">Dentiscutata erythropus</name>
    <dbReference type="NCBI Taxonomy" id="1348616"/>
    <lineage>
        <taxon>Eukaryota</taxon>
        <taxon>Fungi</taxon>
        <taxon>Fungi incertae sedis</taxon>
        <taxon>Mucoromycota</taxon>
        <taxon>Glomeromycotina</taxon>
        <taxon>Glomeromycetes</taxon>
        <taxon>Diversisporales</taxon>
        <taxon>Gigasporaceae</taxon>
        <taxon>Dentiscutata</taxon>
    </lineage>
</organism>
<name>A0A9N9BVW0_9GLOM</name>
<feature type="transmembrane region" description="Helical" evidence="1">
    <location>
        <begin position="158"/>
        <end position="177"/>
    </location>
</feature>
<evidence type="ECO:0000256" key="1">
    <source>
        <dbReference type="SAM" id="Phobius"/>
    </source>
</evidence>
<keyword evidence="1" id="KW-0812">Transmembrane</keyword>
<dbReference type="Proteomes" id="UP000789405">
    <property type="component" value="Unassembled WGS sequence"/>
</dbReference>
<proteinExistence type="predicted"/>
<keyword evidence="1" id="KW-1133">Transmembrane helix</keyword>
<feature type="transmembrane region" description="Helical" evidence="1">
    <location>
        <begin position="313"/>
        <end position="331"/>
    </location>
</feature>
<sequence length="380" mass="43665">MAIIRIQMMITLLNQIQNPIPHYLVGALPVIITLGTTPHSGIKAKLQRLFLCLGCPFIGLLYFCNVSNNKTEMCTYWLKAECFYEDHKKKIQNDQEMLQNDFYEQQNDLEKQGGQGEYTSLARPMGFHTKIICPNAKQESILDLCVEEASLIDRFSSLISAFYIIFGIAGGITILFENPCSYDSSYQDWPFITTLFIWTLPVITFRSYYGRVVFRIPKREINMNLMSNSLENNHINEISETSVKVLNTENPNVPLSLISNENPIKVKPLDYSILYKKRRNVIITLLISTTLHWISVIIAYLTPPVAFLCRSRYLSIICTIWTVNSLIAAILHIKNTRINLKIWFRFCGIIIGILLIVFGLLTTYKSWWYAISPLCRGTCE</sequence>